<dbReference type="AlphaFoldDB" id="A0A4S2L216"/>
<keyword evidence="4" id="KW-1185">Reference proteome</keyword>
<dbReference type="Pfam" id="PF13837">
    <property type="entry name" value="Myb_DNA-bind_4"/>
    <property type="match status" value="1"/>
</dbReference>
<keyword evidence="1" id="KW-1133">Transmembrane helix</keyword>
<sequence>MAENVTLDVLVGEKEELYKITVSHEEHEEILKGNEALLLEIVAKETEKRSVATIQTLLAKKANSTQDLNLETTKSMESDNTEEEEYKDKLYRERENDFITGLKRHNKIWSEIASELKKLNYNVSGVQAQNKMSSLKRTYKKIKDSNAKSGNHNSSWAFYSIMDSLFGDKSWVSPPAIASSDGPAVPNTLSFFIIICVIILNMSLITIFCRQF</sequence>
<protein>
    <recommendedName>
        <fullName evidence="2">Myb/SANT-like DNA-binding domain-containing protein</fullName>
    </recommendedName>
</protein>
<proteinExistence type="predicted"/>
<gene>
    <name evidence="3" type="ORF">DBV15_10072</name>
</gene>
<dbReference type="EMBL" id="QBLH01000653">
    <property type="protein sequence ID" value="TGZ54499.1"/>
    <property type="molecule type" value="Genomic_DNA"/>
</dbReference>
<evidence type="ECO:0000259" key="2">
    <source>
        <dbReference type="Pfam" id="PF13837"/>
    </source>
</evidence>
<feature type="domain" description="Myb/SANT-like DNA-binding" evidence="2">
    <location>
        <begin position="90"/>
        <end position="165"/>
    </location>
</feature>
<evidence type="ECO:0000313" key="4">
    <source>
        <dbReference type="Proteomes" id="UP000310200"/>
    </source>
</evidence>
<dbReference type="PANTHER" id="PTHR47595">
    <property type="entry name" value="HEAT SHOCK 70 KDA PROTEIN 14"/>
    <property type="match status" value="1"/>
</dbReference>
<evidence type="ECO:0000256" key="1">
    <source>
        <dbReference type="SAM" id="Phobius"/>
    </source>
</evidence>
<dbReference type="Proteomes" id="UP000310200">
    <property type="component" value="Unassembled WGS sequence"/>
</dbReference>
<name>A0A4S2L216_9HYME</name>
<evidence type="ECO:0000313" key="3">
    <source>
        <dbReference type="EMBL" id="TGZ54499.1"/>
    </source>
</evidence>
<organism evidence="3 4">
    <name type="scientific">Temnothorax longispinosus</name>
    <dbReference type="NCBI Taxonomy" id="300112"/>
    <lineage>
        <taxon>Eukaryota</taxon>
        <taxon>Metazoa</taxon>
        <taxon>Ecdysozoa</taxon>
        <taxon>Arthropoda</taxon>
        <taxon>Hexapoda</taxon>
        <taxon>Insecta</taxon>
        <taxon>Pterygota</taxon>
        <taxon>Neoptera</taxon>
        <taxon>Endopterygota</taxon>
        <taxon>Hymenoptera</taxon>
        <taxon>Apocrita</taxon>
        <taxon>Aculeata</taxon>
        <taxon>Formicoidea</taxon>
        <taxon>Formicidae</taxon>
        <taxon>Myrmicinae</taxon>
        <taxon>Temnothorax</taxon>
    </lineage>
</organism>
<accession>A0A4S2L216</accession>
<keyword evidence="1" id="KW-0472">Membrane</keyword>
<feature type="transmembrane region" description="Helical" evidence="1">
    <location>
        <begin position="189"/>
        <end position="209"/>
    </location>
</feature>
<reference evidence="3 4" key="1">
    <citation type="journal article" date="2019" name="Philos. Trans. R. Soc. Lond., B, Biol. Sci.">
        <title>Ant behaviour and brain gene expression of defending hosts depend on the ecological success of the intruding social parasite.</title>
        <authorList>
            <person name="Kaur R."/>
            <person name="Stoldt M."/>
            <person name="Jongepier E."/>
            <person name="Feldmeyer B."/>
            <person name="Menzel F."/>
            <person name="Bornberg-Bauer E."/>
            <person name="Foitzik S."/>
        </authorList>
    </citation>
    <scope>NUCLEOTIDE SEQUENCE [LARGE SCALE GENOMIC DNA]</scope>
    <source>
        <tissue evidence="3">Whole body</tissue>
    </source>
</reference>
<dbReference type="Gene3D" id="1.10.10.60">
    <property type="entry name" value="Homeodomain-like"/>
    <property type="match status" value="1"/>
</dbReference>
<dbReference type="InterPro" id="IPR044822">
    <property type="entry name" value="Myb_DNA-bind_4"/>
</dbReference>
<dbReference type="PANTHER" id="PTHR47595:SF1">
    <property type="entry name" value="MYB_SANT-LIKE DNA-BINDING DOMAIN-CONTAINING PROTEIN"/>
    <property type="match status" value="1"/>
</dbReference>
<keyword evidence="1" id="KW-0812">Transmembrane</keyword>
<comment type="caution">
    <text evidence="3">The sequence shown here is derived from an EMBL/GenBank/DDBJ whole genome shotgun (WGS) entry which is preliminary data.</text>
</comment>